<dbReference type="OrthoDB" id="10266128at2759"/>
<dbReference type="GeneID" id="20817389"/>
<dbReference type="AlphaFoldDB" id="W4FMW3"/>
<reference evidence="1" key="1">
    <citation type="submission" date="2013-12" db="EMBL/GenBank/DDBJ databases">
        <title>The Genome Sequence of Aphanomyces astaci APO3.</title>
        <authorList>
            <consortium name="The Broad Institute Genomics Platform"/>
            <person name="Russ C."/>
            <person name="Tyler B."/>
            <person name="van West P."/>
            <person name="Dieguez-Uribeondo J."/>
            <person name="Young S.K."/>
            <person name="Zeng Q."/>
            <person name="Gargeya S."/>
            <person name="Fitzgerald M."/>
            <person name="Abouelleil A."/>
            <person name="Alvarado L."/>
            <person name="Chapman S.B."/>
            <person name="Gainer-Dewar J."/>
            <person name="Goldberg J."/>
            <person name="Griggs A."/>
            <person name="Gujja S."/>
            <person name="Hansen M."/>
            <person name="Howarth C."/>
            <person name="Imamovic A."/>
            <person name="Ireland A."/>
            <person name="Larimer J."/>
            <person name="McCowan C."/>
            <person name="Murphy C."/>
            <person name="Pearson M."/>
            <person name="Poon T.W."/>
            <person name="Priest M."/>
            <person name="Roberts A."/>
            <person name="Saif S."/>
            <person name="Shea T."/>
            <person name="Sykes S."/>
            <person name="Wortman J."/>
            <person name="Nusbaum C."/>
            <person name="Birren B."/>
        </authorList>
    </citation>
    <scope>NUCLEOTIDE SEQUENCE [LARGE SCALE GENOMIC DNA]</scope>
    <source>
        <strain evidence="1">APO3</strain>
    </source>
</reference>
<gene>
    <name evidence="1" type="ORF">H257_15393</name>
</gene>
<dbReference type="RefSeq" id="XP_009841806.1">
    <property type="nucleotide sequence ID" value="XM_009843504.1"/>
</dbReference>
<organism evidence="1">
    <name type="scientific">Aphanomyces astaci</name>
    <name type="common">Crayfish plague agent</name>
    <dbReference type="NCBI Taxonomy" id="112090"/>
    <lineage>
        <taxon>Eukaryota</taxon>
        <taxon>Sar</taxon>
        <taxon>Stramenopiles</taxon>
        <taxon>Oomycota</taxon>
        <taxon>Saprolegniomycetes</taxon>
        <taxon>Saprolegniales</taxon>
        <taxon>Verrucalvaceae</taxon>
        <taxon>Aphanomyces</taxon>
    </lineage>
</organism>
<dbReference type="EMBL" id="KI913182">
    <property type="protein sequence ID" value="ETV68852.1"/>
    <property type="molecule type" value="Genomic_DNA"/>
</dbReference>
<dbReference type="VEuPathDB" id="FungiDB:H257_15393"/>
<protein>
    <submittedName>
        <fullName evidence="1">Uncharacterized protein</fullName>
    </submittedName>
</protein>
<sequence length="396" mass="44899">MMMACQLMSRGMEIFTPLPLRTFVPTAVHIPHMETKPIHFCITLRCVDDGIFTFLVHCEQFAFRKYLHLTIKMARALLHRLQASPEKHDVGHLHLPHPIYARLLVGRRDTAQLVLRLLEIVFDSPRILADPILHDAFGLTVPEADTLLEITFLMQVWRQREAQIRHKALRRVRAIVHEMHRHDWEYASMMSRLLHLRQACDCNHPLRLPLLVYGHDMEYHVVLPNYAFRVHRPGHVVGPGGKRYFYLHPLPSDNGGMVLLDPSGGFPLASIHLDGDGVRIHRAVPTCTTHRDVAESPLVHVLTATRDKTSIAFEQVALPGLAFGLTDLRATYMTQEHHEFIFTAVDTTDFTFFLGSGTAAARRHGAPATYSFVVHPGHDNVLVIAMSIALTLLGER</sequence>
<accession>W4FMW3</accession>
<evidence type="ECO:0000313" key="1">
    <source>
        <dbReference type="EMBL" id="ETV68852.1"/>
    </source>
</evidence>
<proteinExistence type="predicted"/>
<name>W4FMW3_APHAT</name>